<dbReference type="GO" id="GO:0016765">
    <property type="term" value="F:transferase activity, transferring alkyl or aryl (other than methyl) groups"/>
    <property type="evidence" value="ECO:0007669"/>
    <property type="project" value="UniProtKB-ARBA"/>
</dbReference>
<keyword evidence="2" id="KW-1185">Reference proteome</keyword>
<dbReference type="Pfam" id="PF00494">
    <property type="entry name" value="SQS_PSY"/>
    <property type="match status" value="1"/>
</dbReference>
<sequence length="212" mass="23658">MAVESGYSSNPIVDAFACTVRDCGIEGRLIEPFFASMRTDIRDDADRGLVGFDREQHAAYVYGSAEVVGLMCLRVFTREERLAPDEAALLERGARSLGAAFQNINFLRDLADDSRRLGRDYLGADRQISETDRLAWVAEARAQLESARISLPLLPKDARRAVRCALELFEELLDRISRTPAAELYTRRIRVPNAVKLGLAVRAGARTLLERT</sequence>
<dbReference type="SUPFAM" id="SSF48576">
    <property type="entry name" value="Terpenoid synthases"/>
    <property type="match status" value="1"/>
</dbReference>
<accession>A0A939LTC5</accession>
<dbReference type="InterPro" id="IPR002060">
    <property type="entry name" value="Squ/phyt_synthse"/>
</dbReference>
<dbReference type="AlphaFoldDB" id="A0A939LTC5"/>
<dbReference type="Gene3D" id="1.10.600.10">
    <property type="entry name" value="Farnesyl Diphosphate Synthase"/>
    <property type="match status" value="1"/>
</dbReference>
<dbReference type="PANTHER" id="PTHR31480">
    <property type="entry name" value="BIFUNCTIONAL LYCOPENE CYCLASE/PHYTOENE SYNTHASE"/>
    <property type="match status" value="1"/>
</dbReference>
<comment type="caution">
    <text evidence="1">The sequence shown here is derived from an EMBL/GenBank/DDBJ whole genome shotgun (WGS) entry which is preliminary data.</text>
</comment>
<protein>
    <submittedName>
        <fullName evidence="1">Squalene/phytoene synthase family protein</fullName>
    </submittedName>
</protein>
<reference evidence="1" key="1">
    <citation type="submission" date="2021-03" db="EMBL/GenBank/DDBJ databases">
        <title>Leucobacter chromiisoli sp. nov., isolated from chromium-containing soil of chemical plant.</title>
        <authorList>
            <person name="Xu Z."/>
        </authorList>
    </citation>
    <scope>NUCLEOTIDE SEQUENCE</scope>
    <source>
        <strain evidence="1">A2</strain>
    </source>
</reference>
<evidence type="ECO:0000313" key="2">
    <source>
        <dbReference type="Proteomes" id="UP000664398"/>
    </source>
</evidence>
<proteinExistence type="predicted"/>
<name>A0A939LTC5_9MICO</name>
<dbReference type="InterPro" id="IPR008949">
    <property type="entry name" value="Isoprenoid_synthase_dom_sf"/>
</dbReference>
<dbReference type="EMBL" id="JAGDYL010000005">
    <property type="protein sequence ID" value="MBO1804434.1"/>
    <property type="molecule type" value="Genomic_DNA"/>
</dbReference>
<gene>
    <name evidence="1" type="ORF">J4H91_03765</name>
</gene>
<organism evidence="1 2">
    <name type="scientific">Leucobacter ruminantium</name>
    <dbReference type="NCBI Taxonomy" id="1289170"/>
    <lineage>
        <taxon>Bacteria</taxon>
        <taxon>Bacillati</taxon>
        <taxon>Actinomycetota</taxon>
        <taxon>Actinomycetes</taxon>
        <taxon>Micrococcales</taxon>
        <taxon>Microbacteriaceae</taxon>
        <taxon>Leucobacter</taxon>
    </lineage>
</organism>
<evidence type="ECO:0000313" key="1">
    <source>
        <dbReference type="EMBL" id="MBO1804434.1"/>
    </source>
</evidence>
<dbReference type="Proteomes" id="UP000664398">
    <property type="component" value="Unassembled WGS sequence"/>
</dbReference>